<dbReference type="Pfam" id="PF01844">
    <property type="entry name" value="HNH"/>
    <property type="match status" value="1"/>
</dbReference>
<dbReference type="GO" id="GO:0004519">
    <property type="term" value="F:endonuclease activity"/>
    <property type="evidence" value="ECO:0007669"/>
    <property type="project" value="InterPro"/>
</dbReference>
<dbReference type="Proteomes" id="UP000547444">
    <property type="component" value="Unassembled WGS sequence"/>
</dbReference>
<comment type="caution">
    <text evidence="2">The sequence shown here is derived from an EMBL/GenBank/DDBJ whole genome shotgun (WGS) entry which is preliminary data.</text>
</comment>
<gene>
    <name evidence="2" type="ORF">FHU31_005959</name>
</gene>
<dbReference type="InterPro" id="IPR002711">
    <property type="entry name" value="HNH"/>
</dbReference>
<dbReference type="CDD" id="cd00085">
    <property type="entry name" value="HNHc"/>
    <property type="match status" value="1"/>
</dbReference>
<keyword evidence="3" id="KW-1185">Reference proteome</keyword>
<protein>
    <recommendedName>
        <fullName evidence="1">HNH nuclease domain-containing protein</fullName>
    </recommendedName>
</protein>
<name>A0A7X5ZG68_9MYCO</name>
<proteinExistence type="predicted"/>
<evidence type="ECO:0000259" key="1">
    <source>
        <dbReference type="SMART" id="SM00507"/>
    </source>
</evidence>
<sequence length="112" mass="12398">MATKTRAQLYERAHGCCEICGIWGANNAHHRRNRSQGRLDTLSNLMLLCGSGTTGCHGWVTEHPEESITEGWTIPRGDRRVPADVKVSRFDRVLGARRLVLLDDDGGIEEAA</sequence>
<dbReference type="SMART" id="SM00507">
    <property type="entry name" value="HNHc"/>
    <property type="match status" value="1"/>
</dbReference>
<accession>A0A7X5ZG68</accession>
<dbReference type="InterPro" id="IPR003615">
    <property type="entry name" value="HNH_nuc"/>
</dbReference>
<dbReference type="GO" id="GO:0008270">
    <property type="term" value="F:zinc ion binding"/>
    <property type="evidence" value="ECO:0007669"/>
    <property type="project" value="InterPro"/>
</dbReference>
<evidence type="ECO:0000313" key="3">
    <source>
        <dbReference type="Proteomes" id="UP000547444"/>
    </source>
</evidence>
<evidence type="ECO:0000313" key="2">
    <source>
        <dbReference type="EMBL" id="NIH98935.1"/>
    </source>
</evidence>
<dbReference type="GO" id="GO:0003676">
    <property type="term" value="F:nucleic acid binding"/>
    <property type="evidence" value="ECO:0007669"/>
    <property type="project" value="InterPro"/>
</dbReference>
<dbReference type="AlphaFoldDB" id="A0A7X5ZG68"/>
<dbReference type="RefSeq" id="WP_167164647.1">
    <property type="nucleotide sequence ID" value="NZ_JAANOW010000005.1"/>
</dbReference>
<dbReference type="EMBL" id="JAANOW010000005">
    <property type="protein sequence ID" value="NIH98935.1"/>
    <property type="molecule type" value="Genomic_DNA"/>
</dbReference>
<organism evidence="2 3">
    <name type="scientific">Mycolicibacterium fluoranthenivorans</name>
    <dbReference type="NCBI Taxonomy" id="258505"/>
    <lineage>
        <taxon>Bacteria</taxon>
        <taxon>Bacillati</taxon>
        <taxon>Actinomycetota</taxon>
        <taxon>Actinomycetes</taxon>
        <taxon>Mycobacteriales</taxon>
        <taxon>Mycobacteriaceae</taxon>
        <taxon>Mycolicibacterium</taxon>
    </lineage>
</organism>
<feature type="domain" description="HNH nuclease" evidence="1">
    <location>
        <begin position="4"/>
        <end position="58"/>
    </location>
</feature>
<dbReference type="Gene3D" id="1.10.30.50">
    <property type="match status" value="1"/>
</dbReference>
<reference evidence="2 3" key="1">
    <citation type="submission" date="2020-03" db="EMBL/GenBank/DDBJ databases">
        <title>Sequencing the genomes of 1000 actinobacteria strains.</title>
        <authorList>
            <person name="Klenk H.-P."/>
        </authorList>
    </citation>
    <scope>NUCLEOTIDE SEQUENCE [LARGE SCALE GENOMIC DNA]</scope>
    <source>
        <strain evidence="2 3">DSM 44556</strain>
    </source>
</reference>